<dbReference type="STRING" id="740709.A10D4_01397"/>
<keyword evidence="1" id="KW-0175">Coiled coil</keyword>
<reference evidence="4 5" key="1">
    <citation type="journal article" date="2012" name="J. Bacteriol.">
        <title>Genome Sequence of Idiomarina xiamenensis Type Strain 10-D-4.</title>
        <authorList>
            <person name="Lai Q."/>
            <person name="Wang L."/>
            <person name="Wang W."/>
            <person name="Shao Z."/>
        </authorList>
    </citation>
    <scope>NUCLEOTIDE SEQUENCE [LARGE SCALE GENOMIC DNA]</scope>
    <source>
        <strain evidence="4 5">10-D-4</strain>
    </source>
</reference>
<dbReference type="Proteomes" id="UP000014115">
    <property type="component" value="Unassembled WGS sequence"/>
</dbReference>
<dbReference type="InterPro" id="IPR027417">
    <property type="entry name" value="P-loop_NTPase"/>
</dbReference>
<protein>
    <submittedName>
        <fullName evidence="4">DNA replication initiation ATPase</fullName>
    </submittedName>
</protein>
<feature type="domain" description="Chromosomal replication initiator protein DnaA ATPAse" evidence="2">
    <location>
        <begin position="18"/>
        <end position="165"/>
    </location>
</feature>
<dbReference type="InterPro" id="IPR013317">
    <property type="entry name" value="DnaA_dom"/>
</dbReference>
<dbReference type="Gene3D" id="3.40.50.300">
    <property type="entry name" value="P-loop containing nucleotide triphosphate hydrolases"/>
    <property type="match status" value="1"/>
</dbReference>
<sequence length="238" mass="26259">MNVSQQLPLAVQLPDDEIFATFVGEHNQSLVALLRRFAEPAAVPMAPSERLAFLWGSSGSGKSHLLHSLCAAQTSQSVMYLSLREDDILQQPALLEGLDSYALVCLDDIDHACAREDWCFALFALINRVLDNGVSRLIMTAGQSSANLTVALADLQSRLQWGIQCHVQPLDDEQKAAALQRRAVQRGLQLNADVASFMVQRLGRNMKQLMAHLAELDRASMAAQRRLTIPFVKRVLAI</sequence>
<proteinExistence type="predicted"/>
<dbReference type="InterPro" id="IPR017788">
    <property type="entry name" value="Hda"/>
</dbReference>
<evidence type="ECO:0000313" key="4">
    <source>
        <dbReference type="EMBL" id="EKE86855.1"/>
    </source>
</evidence>
<dbReference type="eggNOG" id="COG0593">
    <property type="taxonomic scope" value="Bacteria"/>
</dbReference>
<keyword evidence="5" id="KW-1185">Reference proteome</keyword>
<dbReference type="PANTHER" id="PTHR30050">
    <property type="entry name" value="CHROMOSOMAL REPLICATION INITIATOR PROTEIN DNAA"/>
    <property type="match status" value="1"/>
</dbReference>
<name>K2LAJ9_9GAMM</name>
<dbReference type="NCBIfam" id="TIGR03420">
    <property type="entry name" value="DnaA_homol_Hda"/>
    <property type="match status" value="1"/>
</dbReference>
<dbReference type="PANTHER" id="PTHR30050:SF5">
    <property type="entry name" value="DNAA REGULATORY INACTIVATOR HDA"/>
    <property type="match status" value="1"/>
</dbReference>
<dbReference type="InterPro" id="IPR055199">
    <property type="entry name" value="Hda_lid"/>
</dbReference>
<evidence type="ECO:0000259" key="3">
    <source>
        <dbReference type="Pfam" id="PF22688"/>
    </source>
</evidence>
<accession>K2LAJ9</accession>
<comment type="caution">
    <text evidence="4">The sequence shown here is derived from an EMBL/GenBank/DDBJ whole genome shotgun (WGS) entry which is preliminary data.</text>
</comment>
<dbReference type="Pfam" id="PF22688">
    <property type="entry name" value="Hda_lid"/>
    <property type="match status" value="1"/>
</dbReference>
<feature type="domain" description="Hda lid" evidence="3">
    <location>
        <begin position="172"/>
        <end position="236"/>
    </location>
</feature>
<dbReference type="OrthoDB" id="9784878at2"/>
<dbReference type="SUPFAM" id="SSF52540">
    <property type="entry name" value="P-loop containing nucleoside triphosphate hydrolases"/>
    <property type="match status" value="1"/>
</dbReference>
<feature type="coiled-coil region" evidence="1">
    <location>
        <begin position="199"/>
        <end position="226"/>
    </location>
</feature>
<evidence type="ECO:0000313" key="5">
    <source>
        <dbReference type="Proteomes" id="UP000014115"/>
    </source>
</evidence>
<dbReference type="PATRIC" id="fig|740709.3.peg.280"/>
<dbReference type="GO" id="GO:0006270">
    <property type="term" value="P:DNA replication initiation"/>
    <property type="evidence" value="ECO:0007669"/>
    <property type="project" value="TreeGrafter"/>
</dbReference>
<gene>
    <name evidence="4" type="ORF">A10D4_01397</name>
</gene>
<dbReference type="AlphaFoldDB" id="K2LAJ9"/>
<dbReference type="GO" id="GO:0032297">
    <property type="term" value="P:negative regulation of DNA-templated DNA replication initiation"/>
    <property type="evidence" value="ECO:0007669"/>
    <property type="project" value="InterPro"/>
</dbReference>
<dbReference type="Pfam" id="PF00308">
    <property type="entry name" value="Bac_DnaA"/>
    <property type="match status" value="1"/>
</dbReference>
<evidence type="ECO:0000256" key="1">
    <source>
        <dbReference type="SAM" id="Coils"/>
    </source>
</evidence>
<dbReference type="RefSeq" id="WP_008487247.1">
    <property type="nucleotide sequence ID" value="NZ_AMRG01000002.1"/>
</dbReference>
<organism evidence="4 5">
    <name type="scientific">Idiomarina xiamenensis 10-D-4</name>
    <dbReference type="NCBI Taxonomy" id="740709"/>
    <lineage>
        <taxon>Bacteria</taxon>
        <taxon>Pseudomonadati</taxon>
        <taxon>Pseudomonadota</taxon>
        <taxon>Gammaproteobacteria</taxon>
        <taxon>Alteromonadales</taxon>
        <taxon>Idiomarinaceae</taxon>
        <taxon>Idiomarina</taxon>
    </lineage>
</organism>
<evidence type="ECO:0000259" key="2">
    <source>
        <dbReference type="Pfam" id="PF00308"/>
    </source>
</evidence>
<dbReference type="EMBL" id="AMRG01000002">
    <property type="protein sequence ID" value="EKE86855.1"/>
    <property type="molecule type" value="Genomic_DNA"/>
</dbReference>
<dbReference type="Gene3D" id="1.10.8.60">
    <property type="match status" value="1"/>
</dbReference>